<sequence>MTLNKKRWVNKKPRIIEIEEHGSHTMGFLTPVTENKQIPFSIKRVFWTNGGTKDTVRGNHAHKETEEVIVAVSGTIEIEVVLDDMNRKVYILDNPCQGLYLPPNAWRTLYFNKNAVCLTMASTEYDPNDYENDMVNWLQRDYSDEKFFNE</sequence>
<dbReference type="STRING" id="915059.NH26_09305"/>
<protein>
    <recommendedName>
        <fullName evidence="1">Sugar 3,4-ketoisomerase QdtA cupin domain-containing protein</fullName>
    </recommendedName>
</protein>
<evidence type="ECO:0000313" key="2">
    <source>
        <dbReference type="EMBL" id="OHX66539.1"/>
    </source>
</evidence>
<comment type="caution">
    <text evidence="2">The sequence shown here is derived from an EMBL/GenBank/DDBJ whole genome shotgun (WGS) entry which is preliminary data.</text>
</comment>
<evidence type="ECO:0000259" key="1">
    <source>
        <dbReference type="Pfam" id="PF05523"/>
    </source>
</evidence>
<organism evidence="2 3">
    <name type="scientific">Flammeovirga pacifica</name>
    <dbReference type="NCBI Taxonomy" id="915059"/>
    <lineage>
        <taxon>Bacteria</taxon>
        <taxon>Pseudomonadati</taxon>
        <taxon>Bacteroidota</taxon>
        <taxon>Cytophagia</taxon>
        <taxon>Cytophagales</taxon>
        <taxon>Flammeovirgaceae</taxon>
        <taxon>Flammeovirga</taxon>
    </lineage>
</organism>
<feature type="domain" description="Sugar 3,4-ketoisomerase QdtA cupin" evidence="1">
    <location>
        <begin position="13"/>
        <end position="139"/>
    </location>
</feature>
<dbReference type="CDD" id="cd20292">
    <property type="entry name" value="cupin_QdtA-like"/>
    <property type="match status" value="1"/>
</dbReference>
<reference evidence="2 3" key="1">
    <citation type="journal article" date="2012" name="Int. J. Syst. Evol. Microbiol.">
        <title>Flammeovirga pacifica sp. nov., isolated from deep-sea sediment.</title>
        <authorList>
            <person name="Xu H."/>
            <person name="Fu Y."/>
            <person name="Yang N."/>
            <person name="Ding Z."/>
            <person name="Lai Q."/>
            <person name="Zeng R."/>
        </authorList>
    </citation>
    <scope>NUCLEOTIDE SEQUENCE [LARGE SCALE GENOMIC DNA]</scope>
    <source>
        <strain evidence="3">DSM 24597 / LMG 26175 / WPAGA1</strain>
    </source>
</reference>
<dbReference type="EMBL" id="JRYR02000001">
    <property type="protein sequence ID" value="OHX66539.1"/>
    <property type="molecule type" value="Genomic_DNA"/>
</dbReference>
<keyword evidence="3" id="KW-1185">Reference proteome</keyword>
<dbReference type="AlphaFoldDB" id="A0A1S1YZV5"/>
<evidence type="ECO:0000313" key="3">
    <source>
        <dbReference type="Proteomes" id="UP000179797"/>
    </source>
</evidence>
<accession>A0A1S1YZV5</accession>
<proteinExistence type="predicted"/>
<dbReference type="SUPFAM" id="SSF51182">
    <property type="entry name" value="RmlC-like cupins"/>
    <property type="match status" value="1"/>
</dbReference>
<dbReference type="Gene3D" id="2.60.120.10">
    <property type="entry name" value="Jelly Rolls"/>
    <property type="match status" value="1"/>
</dbReference>
<dbReference type="InterPro" id="IPR011051">
    <property type="entry name" value="RmlC_Cupin_sf"/>
</dbReference>
<dbReference type="Proteomes" id="UP000179797">
    <property type="component" value="Unassembled WGS sequence"/>
</dbReference>
<dbReference type="InterPro" id="IPR014710">
    <property type="entry name" value="RmlC-like_jellyroll"/>
</dbReference>
<dbReference type="InterPro" id="IPR008894">
    <property type="entry name" value="QdtA_cupin_dom"/>
</dbReference>
<name>A0A1S1YZV5_FLAPC</name>
<dbReference type="Pfam" id="PF05523">
    <property type="entry name" value="FdtA"/>
    <property type="match status" value="1"/>
</dbReference>
<gene>
    <name evidence="2" type="ORF">NH26_09305</name>
</gene>